<evidence type="ECO:0000256" key="6">
    <source>
        <dbReference type="SAM" id="SignalP"/>
    </source>
</evidence>
<evidence type="ECO:0000256" key="2">
    <source>
        <dbReference type="ARBA" id="ARBA00022525"/>
    </source>
</evidence>
<accession>A0A067N8Z0</accession>
<dbReference type="PROSITE" id="PS52012">
    <property type="entry name" value="CFEM"/>
    <property type="match status" value="1"/>
</dbReference>
<evidence type="ECO:0000313" key="8">
    <source>
        <dbReference type="EMBL" id="KDQ20241.1"/>
    </source>
</evidence>
<feature type="domain" description="CFEM" evidence="7">
    <location>
        <begin position="19"/>
        <end position="134"/>
    </location>
</feature>
<dbReference type="SMART" id="SM00747">
    <property type="entry name" value="CFEM"/>
    <property type="match status" value="1"/>
</dbReference>
<evidence type="ECO:0000256" key="4">
    <source>
        <dbReference type="ARBA" id="ARBA00023157"/>
    </source>
</evidence>
<keyword evidence="4" id="KW-1015">Disulfide bond</keyword>
<keyword evidence="9" id="KW-1185">Reference proteome</keyword>
<organism evidence="8 9">
    <name type="scientific">Botryobasidium botryosum (strain FD-172 SS1)</name>
    <dbReference type="NCBI Taxonomy" id="930990"/>
    <lineage>
        <taxon>Eukaryota</taxon>
        <taxon>Fungi</taxon>
        <taxon>Dikarya</taxon>
        <taxon>Basidiomycota</taxon>
        <taxon>Agaricomycotina</taxon>
        <taxon>Agaricomycetes</taxon>
        <taxon>Cantharellales</taxon>
        <taxon>Botryobasidiaceae</taxon>
        <taxon>Botryobasidium</taxon>
    </lineage>
</organism>
<dbReference type="Pfam" id="PF05730">
    <property type="entry name" value="CFEM"/>
    <property type="match status" value="1"/>
</dbReference>
<dbReference type="GO" id="GO:0005576">
    <property type="term" value="C:extracellular region"/>
    <property type="evidence" value="ECO:0007669"/>
    <property type="project" value="UniProtKB-SubCell"/>
</dbReference>
<evidence type="ECO:0000256" key="3">
    <source>
        <dbReference type="ARBA" id="ARBA00022729"/>
    </source>
</evidence>
<reference evidence="9" key="1">
    <citation type="journal article" date="2014" name="Proc. Natl. Acad. Sci. U.S.A.">
        <title>Extensive sampling of basidiomycete genomes demonstrates inadequacy of the white-rot/brown-rot paradigm for wood decay fungi.</title>
        <authorList>
            <person name="Riley R."/>
            <person name="Salamov A.A."/>
            <person name="Brown D.W."/>
            <person name="Nagy L.G."/>
            <person name="Floudas D."/>
            <person name="Held B.W."/>
            <person name="Levasseur A."/>
            <person name="Lombard V."/>
            <person name="Morin E."/>
            <person name="Otillar R."/>
            <person name="Lindquist E.A."/>
            <person name="Sun H."/>
            <person name="LaButti K.M."/>
            <person name="Schmutz J."/>
            <person name="Jabbour D."/>
            <person name="Luo H."/>
            <person name="Baker S.E."/>
            <person name="Pisabarro A.G."/>
            <person name="Walton J.D."/>
            <person name="Blanchette R.A."/>
            <person name="Henrissat B."/>
            <person name="Martin F."/>
            <person name="Cullen D."/>
            <person name="Hibbett D.S."/>
            <person name="Grigoriev I.V."/>
        </authorList>
    </citation>
    <scope>NUCLEOTIDE SEQUENCE [LARGE SCALE GENOMIC DNA]</scope>
    <source>
        <strain evidence="9">FD-172 SS1</strain>
    </source>
</reference>
<dbReference type="AlphaFoldDB" id="A0A067N8Z0"/>
<dbReference type="InterPro" id="IPR008427">
    <property type="entry name" value="Extracellular_membr_CFEM_dom"/>
</dbReference>
<feature type="region of interest" description="Disordered" evidence="5">
    <location>
        <begin position="115"/>
        <end position="135"/>
    </location>
</feature>
<dbReference type="OrthoDB" id="4505683at2759"/>
<dbReference type="STRING" id="930990.A0A067N8Z0"/>
<dbReference type="EMBL" id="KL198018">
    <property type="protein sequence ID" value="KDQ20241.1"/>
    <property type="molecule type" value="Genomic_DNA"/>
</dbReference>
<dbReference type="Proteomes" id="UP000027195">
    <property type="component" value="Unassembled WGS sequence"/>
</dbReference>
<proteinExistence type="predicted"/>
<evidence type="ECO:0000313" key="9">
    <source>
        <dbReference type="Proteomes" id="UP000027195"/>
    </source>
</evidence>
<evidence type="ECO:0000256" key="1">
    <source>
        <dbReference type="ARBA" id="ARBA00004613"/>
    </source>
</evidence>
<feature type="compositionally biased region" description="Low complexity" evidence="5">
    <location>
        <begin position="115"/>
        <end position="132"/>
    </location>
</feature>
<protein>
    <recommendedName>
        <fullName evidence="7">CFEM domain-containing protein</fullName>
    </recommendedName>
</protein>
<name>A0A067N8Z0_BOTB1</name>
<dbReference type="InParanoid" id="A0A067N8Z0"/>
<feature type="signal peptide" evidence="6">
    <location>
        <begin position="1"/>
        <end position="19"/>
    </location>
</feature>
<evidence type="ECO:0000259" key="7">
    <source>
        <dbReference type="PROSITE" id="PS52012"/>
    </source>
</evidence>
<comment type="subcellular location">
    <subcellularLocation>
        <location evidence="1">Secreted</location>
    </subcellularLocation>
</comment>
<keyword evidence="3 6" id="KW-0732">Signal</keyword>
<feature type="chain" id="PRO_5001641924" description="CFEM domain-containing protein" evidence="6">
    <location>
        <begin position="20"/>
        <end position="162"/>
    </location>
</feature>
<evidence type="ECO:0000256" key="5">
    <source>
        <dbReference type="SAM" id="MobiDB-lite"/>
    </source>
</evidence>
<dbReference type="HOGENOM" id="CLU_079937_2_0_1"/>
<gene>
    <name evidence="8" type="ORF">BOTBODRAFT_391672</name>
</gene>
<sequence>MHAFAQAATLFALALSAAAQTPTTANTTASATIATVPNPLPTAGISPCILNCTTTAAATYGCTSITDQSCVCTNTAFQQANAACINATCPTDLPAALGLQQSVCGAASASGSGSATTHPASHSTSSSGAHPTQSTGAASALTGSMSAVLAAVAFVGGLAALL</sequence>
<keyword evidence="2" id="KW-0964">Secreted</keyword>